<protein>
    <recommendedName>
        <fullName evidence="1">DUF4132 domain-containing protein</fullName>
    </recommendedName>
</protein>
<dbReference type="InterPro" id="IPR025406">
    <property type="entry name" value="DUF4132"/>
</dbReference>
<proteinExistence type="predicted"/>
<evidence type="ECO:0000313" key="2">
    <source>
        <dbReference type="EMBL" id="GLW74857.1"/>
    </source>
</evidence>
<dbReference type="EMBL" id="BSSA01000040">
    <property type="protein sequence ID" value="GLW74857.1"/>
    <property type="molecule type" value="Genomic_DNA"/>
</dbReference>
<dbReference type="Proteomes" id="UP001165041">
    <property type="component" value="Unassembled WGS sequence"/>
</dbReference>
<evidence type="ECO:0000259" key="1">
    <source>
        <dbReference type="Pfam" id="PF13569"/>
    </source>
</evidence>
<name>A0A9W6QDM0_9ACTN</name>
<feature type="domain" description="DUF4132" evidence="1">
    <location>
        <begin position="845"/>
        <end position="1028"/>
    </location>
</feature>
<sequence length="1116" mass="117991">MGRSEADEEVFVLPEAWRRALVPRRGGAGRAPGAAVKGAVDKLRARLERERGLVEEVLARPGSDPRAVAAARAYLAGGADPLGAAVVSAVAEGPSTDHRVAADAWVAEHGTAFAAAAVVELLDVDFSWSWGRPAQGLDRPGVRMGRSEHGADRRAAADRVRALLAACAEPLHREAVAALAPLRTSPAREVTAAYLAPAEPGWVDACCRPGVRWNETGWSMLLCSLSSAEQLARLDEVPTLGWQGWPTAVVATVAEGLGGAAAPVLLRSAERPYVPADKQRALFDAVAVLPSDEGFRALAARHAEAVARPALLEAVHRYPLRALRLLVEAEAAGGAPGPDGGVLGPLLAGLVAAHREFARELLPGLPAAQAAVLAPLVERGGRLPEVALADLPVVLADPPWAGPRPAAEVRVVTGPVAPAGCTVHWLPGEREQWATPPADGYDDDGRVEEDWARAAERFGRGESGDFEECAFVLHGPEELVRPLLAGWRAPERLRWDGLEVLRPVAARFGADAVEVLLRAARSEPTLLSSLLLPYLDVEVARCAADWLVRLKSAGATARSWFERHGVAAARLLVPDAVGRAGAARRAAEQGLRLVAAAHGAAAVCGVAAEYGPEAVAAVGLLLSADPLVEALPAKLPVVEGWADPLALPQVPVLGGGAALPVSAARHLVTVLALSRPGEAYPGVAEVVRVCEADGLAEFAWALFERWRLVGMPASGAWALHALGLLGNDTTVRRLAPLVRAWPGEGAHHRAVEGLEVLAAIGTDTALLHLHRIAQRVPFKALKARAGERIAEVASGLGLTGEQLADRLVPDFGLDGAGTAVVDYGARRFTVGFDEQLRPFVVDGEGRRRKELPVPGAGDDAESAAAGRRRYAELKKEVRPTAADQVRRLEAAMVAQRSWSVAEFTALLVAHPLLGHLVRRLVWLAQEDGGPVTAFRVAEDATFADVADGAFALPEGARVRVAHPVLLGAELAAWVELFADYGVLQPFRQLERPVHALTEQERAGHRLARFEGGPVVPTVRFLALERRGWERGSPQDNGVSRWLSRRVGPAGHLVVVPERGIAAGTRDVHPEQSVREVWLGPRPGEYRVAGAGAATLAALDPVTASELLADLTELTVP</sequence>
<dbReference type="RefSeq" id="WP_285740418.1">
    <property type="nucleotide sequence ID" value="NZ_BSSA01000040.1"/>
</dbReference>
<comment type="caution">
    <text evidence="2">The sequence shown here is derived from an EMBL/GenBank/DDBJ whole genome shotgun (WGS) entry which is preliminary data.</text>
</comment>
<dbReference type="Pfam" id="PF13569">
    <property type="entry name" value="DUF4132"/>
    <property type="match status" value="1"/>
</dbReference>
<evidence type="ECO:0000313" key="3">
    <source>
        <dbReference type="Proteomes" id="UP001165041"/>
    </source>
</evidence>
<reference evidence="2" key="1">
    <citation type="submission" date="2023-02" db="EMBL/GenBank/DDBJ databases">
        <title>Kitasatospora phosalacinea NBRC 14627.</title>
        <authorList>
            <person name="Ichikawa N."/>
            <person name="Sato H."/>
            <person name="Tonouchi N."/>
        </authorList>
    </citation>
    <scope>NUCLEOTIDE SEQUENCE</scope>
    <source>
        <strain evidence="2">NBRC 14627</strain>
    </source>
</reference>
<organism evidence="2 3">
    <name type="scientific">Kitasatospora phosalacinea</name>
    <dbReference type="NCBI Taxonomy" id="2065"/>
    <lineage>
        <taxon>Bacteria</taxon>
        <taxon>Bacillati</taxon>
        <taxon>Actinomycetota</taxon>
        <taxon>Actinomycetes</taxon>
        <taxon>Kitasatosporales</taxon>
        <taxon>Streptomycetaceae</taxon>
        <taxon>Kitasatospora</taxon>
    </lineage>
</organism>
<gene>
    <name evidence="2" type="ORF">Kpho02_71540</name>
</gene>
<dbReference type="AlphaFoldDB" id="A0A9W6QDM0"/>
<accession>A0A9W6QDM0</accession>